<dbReference type="InterPro" id="IPR028350">
    <property type="entry name" value="DNAC/IstB-like"/>
</dbReference>
<dbReference type="InterPro" id="IPR027417">
    <property type="entry name" value="P-loop_NTPase"/>
</dbReference>
<dbReference type="PANTHER" id="PTHR30050">
    <property type="entry name" value="CHROMOSOMAL REPLICATION INITIATOR PROTEIN DNAA"/>
    <property type="match status" value="1"/>
</dbReference>
<dbReference type="InterPro" id="IPR002611">
    <property type="entry name" value="IstB_ATP-bd"/>
</dbReference>
<dbReference type="OrthoDB" id="8150723at2"/>
<dbReference type="PANTHER" id="PTHR30050:SF4">
    <property type="entry name" value="ATP-BINDING PROTEIN RV3427C IN INSERTION SEQUENCE-RELATED"/>
    <property type="match status" value="1"/>
</dbReference>
<dbReference type="GO" id="GO:0006260">
    <property type="term" value="P:DNA replication"/>
    <property type="evidence" value="ECO:0007669"/>
    <property type="project" value="TreeGrafter"/>
</dbReference>
<name>A0A6L6YGI1_9BURK</name>
<dbReference type="Gene3D" id="3.40.50.300">
    <property type="entry name" value="P-loop containing nucleotide triphosphate hydrolases"/>
    <property type="match status" value="1"/>
</dbReference>
<dbReference type="CDD" id="cd00009">
    <property type="entry name" value="AAA"/>
    <property type="match status" value="1"/>
</dbReference>
<dbReference type="SUPFAM" id="SSF52540">
    <property type="entry name" value="P-loop containing nucleoside triphosphate hydrolases"/>
    <property type="match status" value="1"/>
</dbReference>
<accession>A0A6L6YGI1</accession>
<feature type="domain" description="AAA+ ATPase" evidence="1">
    <location>
        <begin position="105"/>
        <end position="242"/>
    </location>
</feature>
<reference evidence="2 3" key="1">
    <citation type="submission" date="2019-12" db="EMBL/GenBank/DDBJ databases">
        <title>Microbes associate with the intestines of laboratory mice.</title>
        <authorList>
            <person name="Navarre W."/>
            <person name="Wong E."/>
        </authorList>
    </citation>
    <scope>NUCLEOTIDE SEQUENCE [LARGE SCALE GENOMIC DNA]</scope>
    <source>
        <strain evidence="2 3">NM82_D38</strain>
    </source>
</reference>
<dbReference type="Proteomes" id="UP000472580">
    <property type="component" value="Unassembled WGS sequence"/>
</dbReference>
<dbReference type="EMBL" id="WSRP01000010">
    <property type="protein sequence ID" value="MVX56464.1"/>
    <property type="molecule type" value="Genomic_DNA"/>
</dbReference>
<dbReference type="Pfam" id="PF01695">
    <property type="entry name" value="IstB_IS21"/>
    <property type="match status" value="1"/>
</dbReference>
<sequence length="250" mass="28118">MNNPIANTQEEIKRLCKTLRLPGVAQEIDELLSNPENLNLSQLEWMGRALRREDSGRNTRSLDRRLKNAQLRHKDALVSKIEYKPTRGLDKKVLNSMATCDWIRAFQNCLIVGKAGVGKTWIASALANSACCAGMNVKMVRMPLLLDEIRATELTQTSIPEFINRYAKFNLLILDDWGLGKLDPRCKGHLVELIEARSGKASTLVTTVLPVNCWSDYIADATFADAFMDRFLQNVIRIEVKGPSMRTGVK</sequence>
<evidence type="ECO:0000313" key="3">
    <source>
        <dbReference type="Proteomes" id="UP000472580"/>
    </source>
</evidence>
<evidence type="ECO:0000259" key="1">
    <source>
        <dbReference type="SMART" id="SM00382"/>
    </source>
</evidence>
<keyword evidence="3" id="KW-1185">Reference proteome</keyword>
<gene>
    <name evidence="2" type="ORF">E5987_04485</name>
</gene>
<dbReference type="GO" id="GO:0005524">
    <property type="term" value="F:ATP binding"/>
    <property type="evidence" value="ECO:0007669"/>
    <property type="project" value="InterPro"/>
</dbReference>
<organism evidence="2 3">
    <name type="scientific">Parasutterella muris</name>
    <dbReference type="NCBI Taxonomy" id="2565572"/>
    <lineage>
        <taxon>Bacteria</taxon>
        <taxon>Pseudomonadati</taxon>
        <taxon>Pseudomonadota</taxon>
        <taxon>Betaproteobacteria</taxon>
        <taxon>Burkholderiales</taxon>
        <taxon>Sutterellaceae</taxon>
        <taxon>Parasutterella</taxon>
    </lineage>
</organism>
<comment type="caution">
    <text evidence="2">The sequence shown here is derived from an EMBL/GenBank/DDBJ whole genome shotgun (WGS) entry which is preliminary data.</text>
</comment>
<dbReference type="InterPro" id="IPR003593">
    <property type="entry name" value="AAA+_ATPase"/>
</dbReference>
<dbReference type="SMART" id="SM00382">
    <property type="entry name" value="AAA"/>
    <property type="match status" value="1"/>
</dbReference>
<dbReference type="RefSeq" id="WP_160334894.1">
    <property type="nucleotide sequence ID" value="NZ_WSRP01000010.1"/>
</dbReference>
<evidence type="ECO:0000313" key="2">
    <source>
        <dbReference type="EMBL" id="MVX56464.1"/>
    </source>
</evidence>
<protein>
    <recommendedName>
        <fullName evidence="1">AAA+ ATPase domain-containing protein</fullName>
    </recommendedName>
</protein>
<proteinExistence type="predicted"/>
<dbReference type="PIRSF" id="PIRSF003073">
    <property type="entry name" value="DNAC_TnpB_IstB"/>
    <property type="match status" value="1"/>
</dbReference>
<dbReference type="AlphaFoldDB" id="A0A6L6YGI1"/>